<dbReference type="AlphaFoldDB" id="A0A009IUX3"/>
<keyword evidence="1" id="KW-0472">Membrane</keyword>
<keyword evidence="1" id="KW-0812">Transmembrane</keyword>
<evidence type="ECO:0000313" key="2">
    <source>
        <dbReference type="EMBL" id="EXB07608.1"/>
    </source>
</evidence>
<sequence>MENKNYHWLILFVILIAVITAWLSFPIFFEWLITKHFHINPEDYGKKFGAVGDTYGSLNTLISSIALCAVAYSTWLQVTSLKETREVNAKQLTLAKQAHDEQMIESQNAIFATKFYSLLNFKKDKLNALTIQKRVKNDENEWRLAQEPGMQAIEIIANEFIKLNRKNNKLYIGVKGDDLFDAYRAVCSELNYGSVSSLVSYFYIYEDLCQLIRKSKISDEDRKFYKSVLSSSMTQAEQILLLWICPMFKIDIEDSEIFTLIACTEVFKEFAFEFHKSSHFKSVKWKDVFSKIQTPA</sequence>
<accession>A0A009IUX3</accession>
<feature type="transmembrane region" description="Helical" evidence="1">
    <location>
        <begin position="54"/>
        <end position="75"/>
    </location>
</feature>
<evidence type="ECO:0000256" key="1">
    <source>
        <dbReference type="SAM" id="Phobius"/>
    </source>
</evidence>
<gene>
    <name evidence="2" type="ORF">J512_0002</name>
</gene>
<evidence type="ECO:0008006" key="4">
    <source>
        <dbReference type="Google" id="ProtNLM"/>
    </source>
</evidence>
<name>A0A009IUX3_ACIB9</name>
<feature type="transmembrane region" description="Helical" evidence="1">
    <location>
        <begin position="6"/>
        <end position="33"/>
    </location>
</feature>
<keyword evidence="1" id="KW-1133">Transmembrane helix</keyword>
<comment type="caution">
    <text evidence="2">The sequence shown here is derived from an EMBL/GenBank/DDBJ whole genome shotgun (WGS) entry which is preliminary data.</text>
</comment>
<dbReference type="EMBL" id="JEWH01000001">
    <property type="protein sequence ID" value="EXB07608.1"/>
    <property type="molecule type" value="Genomic_DNA"/>
</dbReference>
<organism evidence="2 3">
    <name type="scientific">Acinetobacter baumannii (strain 1295743)</name>
    <dbReference type="NCBI Taxonomy" id="1310613"/>
    <lineage>
        <taxon>Bacteria</taxon>
        <taxon>Pseudomonadati</taxon>
        <taxon>Pseudomonadota</taxon>
        <taxon>Gammaproteobacteria</taxon>
        <taxon>Moraxellales</taxon>
        <taxon>Moraxellaceae</taxon>
        <taxon>Acinetobacter</taxon>
        <taxon>Acinetobacter calcoaceticus/baumannii complex</taxon>
    </lineage>
</organism>
<evidence type="ECO:0000313" key="3">
    <source>
        <dbReference type="Proteomes" id="UP000020595"/>
    </source>
</evidence>
<reference evidence="2 3" key="1">
    <citation type="submission" date="2014-02" db="EMBL/GenBank/DDBJ databases">
        <title>Comparative genomics and transcriptomics to identify genetic mechanisms underlying the emergence of carbapenem resistant Acinetobacter baumannii (CRAb).</title>
        <authorList>
            <person name="Harris A.D."/>
            <person name="Johnson K.J."/>
            <person name="George J."/>
            <person name="Shefchek K."/>
            <person name="Daugherty S.C."/>
            <person name="Parankush S."/>
            <person name="Sadzewicz L."/>
            <person name="Tallon L."/>
            <person name="Sengamalay N."/>
            <person name="Hazen T.H."/>
            <person name="Rasko D.A."/>
        </authorList>
    </citation>
    <scope>NUCLEOTIDE SEQUENCE [LARGE SCALE GENOMIC DNA]</scope>
    <source>
        <strain evidence="2 3">1295743</strain>
    </source>
</reference>
<dbReference type="RefSeq" id="WP_002056033.1">
    <property type="nucleotide sequence ID" value="NZ_JEWH01000001.1"/>
</dbReference>
<dbReference type="Proteomes" id="UP000020595">
    <property type="component" value="Unassembled WGS sequence"/>
</dbReference>
<dbReference type="PATRIC" id="fig|1310613.3.peg.2"/>
<proteinExistence type="predicted"/>
<protein>
    <recommendedName>
        <fullName evidence="4">Phage abortive infection protein</fullName>
    </recommendedName>
</protein>